<proteinExistence type="predicted"/>
<dbReference type="AlphaFoldDB" id="A0A973WSX2"/>
<dbReference type="Pfam" id="PF07352">
    <property type="entry name" value="Phage_Mu_Gam"/>
    <property type="match status" value="1"/>
</dbReference>
<sequence length="189" mass="20337">MVKGKAAAADLRIPQNREEVAAMIGAFGKAVREVELIETAMKESLAQVKANAEKDAAPHLAEAERLFKGLQLYCDTNRQTLLGNSGLKTAEFATGKVAWRSKPAKVTLTGEHVKIVDRIVAKANESLGRNDVASAQTYKNFLRVSTEIDKEAMLKNPALARTIEGVRVGSGGETFEVEPFGAQLAEAAQ</sequence>
<accession>A0A973WSX2</accession>
<evidence type="ECO:0000313" key="1">
    <source>
        <dbReference type="EMBL" id="NVL08650.1"/>
    </source>
</evidence>
<organism evidence="1">
    <name type="scientific">Bradyrhizobium quebecense</name>
    <dbReference type="NCBI Taxonomy" id="2748629"/>
    <lineage>
        <taxon>Bacteria</taxon>
        <taxon>Pseudomonadati</taxon>
        <taxon>Pseudomonadota</taxon>
        <taxon>Alphaproteobacteria</taxon>
        <taxon>Hyphomicrobiales</taxon>
        <taxon>Nitrobacteraceae</taxon>
        <taxon>Bradyrhizobium</taxon>
    </lineage>
</organism>
<dbReference type="RefSeq" id="WP_176532133.1">
    <property type="nucleotide sequence ID" value="NZ_CP088022.1"/>
</dbReference>
<dbReference type="SUPFAM" id="SSF161266">
    <property type="entry name" value="Gam-like"/>
    <property type="match status" value="1"/>
</dbReference>
<comment type="caution">
    <text evidence="1">The sequence shown here is derived from an EMBL/GenBank/DDBJ whole genome shotgun (WGS) entry which is preliminary data.</text>
</comment>
<gene>
    <name evidence="1" type="ORF">HU230_23395</name>
</gene>
<dbReference type="InterPro" id="IPR009951">
    <property type="entry name" value="Host-nuc_inhib_Gam"/>
</dbReference>
<protein>
    <submittedName>
        <fullName evidence="1">Host-nuclease inhibitor Gam family protein</fullName>
    </submittedName>
</protein>
<reference evidence="1" key="1">
    <citation type="submission" date="2020-06" db="EMBL/GenBank/DDBJ databases">
        <title>Whole Genome Sequence of Bradyrhizobium sp. Strain 66S1MB.</title>
        <authorList>
            <person name="Bromfield E."/>
            <person name="Cloutier S."/>
        </authorList>
    </citation>
    <scope>NUCLEOTIDE SEQUENCE</scope>
    <source>
        <strain evidence="1">66S1MB</strain>
    </source>
</reference>
<dbReference type="GO" id="GO:0042262">
    <property type="term" value="P:DNA protection"/>
    <property type="evidence" value="ECO:0007669"/>
    <property type="project" value="InterPro"/>
</dbReference>
<dbReference type="GO" id="GO:0003690">
    <property type="term" value="F:double-stranded DNA binding"/>
    <property type="evidence" value="ECO:0007669"/>
    <property type="project" value="InterPro"/>
</dbReference>
<dbReference type="EMBL" id="JABWSX010000001">
    <property type="protein sequence ID" value="NVL08650.1"/>
    <property type="molecule type" value="Genomic_DNA"/>
</dbReference>
<name>A0A973WSX2_9BRAD</name>
<dbReference type="Gene3D" id="1.20.5.170">
    <property type="match status" value="1"/>
</dbReference>